<dbReference type="Proteomes" id="UP000683511">
    <property type="component" value="Chromosome"/>
</dbReference>
<evidence type="ECO:0000313" key="2">
    <source>
        <dbReference type="Proteomes" id="UP000683511"/>
    </source>
</evidence>
<dbReference type="AlphaFoldDB" id="A0A975Y7D6"/>
<dbReference type="EMBL" id="CP021056">
    <property type="protein sequence ID" value="QXE26218.1"/>
    <property type="molecule type" value="Genomic_DNA"/>
</dbReference>
<keyword evidence="2" id="KW-1185">Reference proteome</keyword>
<dbReference type="KEGG" id="rsin:B6N60_04949"/>
<proteinExistence type="predicted"/>
<gene>
    <name evidence="1" type="ORF">B6N60_04949</name>
</gene>
<sequence>MKNGTMNIIPALLNRSRVSVNKHSQQDTGNYPKG</sequence>
<accession>A0A975Y7D6</accession>
<reference evidence="1" key="1">
    <citation type="submission" date="2017-04" db="EMBL/GenBank/DDBJ databases">
        <title>Genome deletions in a multicellular cyanobacterial endosymbiont for morphological adaptation in marine diatoms.</title>
        <authorList>
            <person name="Wang Y."/>
            <person name="Gao H."/>
            <person name="Li R."/>
            <person name="Xu X."/>
        </authorList>
    </citation>
    <scope>NUCLEOTIDE SEQUENCE</scope>
    <source>
        <strain evidence="1">FACHB 800</strain>
    </source>
</reference>
<organism evidence="1 2">
    <name type="scientific">Richelia sinica FACHB-800</name>
    <dbReference type="NCBI Taxonomy" id="1357546"/>
    <lineage>
        <taxon>Bacteria</taxon>
        <taxon>Bacillati</taxon>
        <taxon>Cyanobacteriota</taxon>
        <taxon>Cyanophyceae</taxon>
        <taxon>Nostocales</taxon>
        <taxon>Nostocaceae</taxon>
        <taxon>Richelia</taxon>
    </lineage>
</organism>
<protein>
    <submittedName>
        <fullName evidence="1">Uncharacterized protein</fullName>
    </submittedName>
</protein>
<evidence type="ECO:0000313" key="1">
    <source>
        <dbReference type="EMBL" id="QXE26218.1"/>
    </source>
</evidence>
<name>A0A975Y7D6_9NOST</name>